<accession>C0GCP3</accession>
<dbReference type="EMBL" id="ACJM01000001">
    <property type="protein sequence ID" value="EEG78978.1"/>
    <property type="molecule type" value="Genomic_DNA"/>
</dbReference>
<name>C0GCP3_DETAL</name>
<sequence length="127" mass="14240">MQPIFEVVTNKSFGEAVDAVIERTKANGFRVLHVHDVQATLAEKNFEQEPLKIIEVCNAKYAHTALQIEVTVSLLMPCRINVYVTEGKTVISTVKPRSLAGIFNKPELQSFAEDVEEVLLRIIDESK</sequence>
<dbReference type="STRING" id="555088.DealDRAFT_0252"/>
<organism evidence="2 3">
    <name type="scientific">Dethiobacter alkaliphilus AHT 1</name>
    <dbReference type="NCBI Taxonomy" id="555088"/>
    <lineage>
        <taxon>Bacteria</taxon>
        <taxon>Bacillati</taxon>
        <taxon>Bacillota</taxon>
        <taxon>Dethiobacteria</taxon>
        <taxon>Dethiobacterales</taxon>
        <taxon>Dethiobacteraceae</taxon>
        <taxon>Dethiobacter</taxon>
    </lineage>
</organism>
<reference evidence="2 3" key="1">
    <citation type="submission" date="2009-02" db="EMBL/GenBank/DDBJ databases">
        <title>Sequencing of the draft genome and assembly of Dethiobacter alkaliphilus AHT 1.</title>
        <authorList>
            <consortium name="US DOE Joint Genome Institute (JGI-PGF)"/>
            <person name="Lucas S."/>
            <person name="Copeland A."/>
            <person name="Lapidus A."/>
            <person name="Glavina del Rio T."/>
            <person name="Dalin E."/>
            <person name="Tice H."/>
            <person name="Bruce D."/>
            <person name="Goodwin L."/>
            <person name="Pitluck S."/>
            <person name="Larimer F."/>
            <person name="Land M.L."/>
            <person name="Hauser L."/>
            <person name="Muyzer G."/>
        </authorList>
    </citation>
    <scope>NUCLEOTIDE SEQUENCE [LARGE SCALE GENOMIC DNA]</scope>
    <source>
        <strain evidence="2 3">AHT 1</strain>
    </source>
</reference>
<dbReference type="Pfam" id="PF03625">
    <property type="entry name" value="DUF302"/>
    <property type="match status" value="1"/>
</dbReference>
<evidence type="ECO:0000259" key="1">
    <source>
        <dbReference type="Pfam" id="PF03625"/>
    </source>
</evidence>
<dbReference type="InterPro" id="IPR035923">
    <property type="entry name" value="TT1751-like_sf"/>
</dbReference>
<dbReference type="eggNOG" id="COG3439">
    <property type="taxonomic scope" value="Bacteria"/>
</dbReference>
<dbReference type="InterPro" id="IPR005180">
    <property type="entry name" value="DUF302"/>
</dbReference>
<dbReference type="PANTHER" id="PTHR38342:SF1">
    <property type="entry name" value="SLR5037 PROTEIN"/>
    <property type="match status" value="1"/>
</dbReference>
<keyword evidence="3" id="KW-1185">Reference proteome</keyword>
<evidence type="ECO:0000313" key="3">
    <source>
        <dbReference type="Proteomes" id="UP000006443"/>
    </source>
</evidence>
<gene>
    <name evidence="2" type="ORF">DealDRAFT_0252</name>
</gene>
<proteinExistence type="predicted"/>
<comment type="caution">
    <text evidence="2">The sequence shown here is derived from an EMBL/GenBank/DDBJ whole genome shotgun (WGS) entry which is preliminary data.</text>
</comment>
<protein>
    <recommendedName>
        <fullName evidence="1">DUF302 domain-containing protein</fullName>
    </recommendedName>
</protein>
<dbReference type="PANTHER" id="PTHR38342">
    <property type="entry name" value="SLR5037 PROTEIN"/>
    <property type="match status" value="1"/>
</dbReference>
<dbReference type="SUPFAM" id="SSF103247">
    <property type="entry name" value="TT1751-like"/>
    <property type="match status" value="1"/>
</dbReference>
<dbReference type="AlphaFoldDB" id="C0GCP3"/>
<feature type="domain" description="DUF302" evidence="1">
    <location>
        <begin position="35"/>
        <end position="96"/>
    </location>
</feature>
<evidence type="ECO:0000313" key="2">
    <source>
        <dbReference type="EMBL" id="EEG78978.1"/>
    </source>
</evidence>
<dbReference type="Gene3D" id="3.30.310.70">
    <property type="entry name" value="TT1751-like domain"/>
    <property type="match status" value="1"/>
</dbReference>
<dbReference type="OrthoDB" id="9791067at2"/>
<dbReference type="PIRSF" id="PIRSF021774">
    <property type="entry name" value="UCP021774"/>
    <property type="match status" value="1"/>
</dbReference>
<dbReference type="InterPro" id="IPR016796">
    <property type="entry name" value="UCP021774"/>
</dbReference>
<dbReference type="Proteomes" id="UP000006443">
    <property type="component" value="Unassembled WGS sequence"/>
</dbReference>
<dbReference type="CDD" id="cd14797">
    <property type="entry name" value="DUF302"/>
    <property type="match status" value="1"/>
</dbReference>